<evidence type="ECO:0000256" key="3">
    <source>
        <dbReference type="ARBA" id="ARBA00023295"/>
    </source>
</evidence>
<evidence type="ECO:0000259" key="5">
    <source>
        <dbReference type="PROSITE" id="PS50022"/>
    </source>
</evidence>
<dbReference type="PRINTS" id="PR00739">
    <property type="entry name" value="GLHYDRLASE26"/>
</dbReference>
<dbReference type="PROSITE" id="PS51764">
    <property type="entry name" value="GH26"/>
    <property type="match status" value="1"/>
</dbReference>
<feature type="domain" description="F5/8 type C" evidence="5">
    <location>
        <begin position="31"/>
        <end position="161"/>
    </location>
</feature>
<dbReference type="AlphaFoldDB" id="A0A1M7Y974"/>
<dbReference type="GO" id="GO:0016985">
    <property type="term" value="F:mannan endo-1,4-beta-mannosidase activity"/>
    <property type="evidence" value="ECO:0007669"/>
    <property type="project" value="InterPro"/>
</dbReference>
<comment type="similarity">
    <text evidence="1 4">Belongs to the glycosyl hydrolase 26 family.</text>
</comment>
<proteinExistence type="inferred from homology"/>
<keyword evidence="8" id="KW-1185">Reference proteome</keyword>
<dbReference type="SUPFAM" id="SSF51445">
    <property type="entry name" value="(Trans)glycosidases"/>
    <property type="match status" value="1"/>
</dbReference>
<evidence type="ECO:0000256" key="2">
    <source>
        <dbReference type="ARBA" id="ARBA00022801"/>
    </source>
</evidence>
<feature type="active site" description="Proton donor" evidence="4">
    <location>
        <position position="312"/>
    </location>
</feature>
<dbReference type="InterPro" id="IPR008979">
    <property type="entry name" value="Galactose-bd-like_sf"/>
</dbReference>
<reference evidence="7 8" key="1">
    <citation type="submission" date="2016-12" db="EMBL/GenBank/DDBJ databases">
        <authorList>
            <person name="Song W.-J."/>
            <person name="Kurnit D.M."/>
        </authorList>
    </citation>
    <scope>NUCLEOTIDE SEQUENCE [LARGE SCALE GENOMIC DNA]</scope>
    <source>
        <strain evidence="7 8">DSM 12503</strain>
    </source>
</reference>
<dbReference type="Pfam" id="PF00754">
    <property type="entry name" value="F5_F8_type_C"/>
    <property type="match status" value="1"/>
</dbReference>
<dbReference type="Proteomes" id="UP000184612">
    <property type="component" value="Unassembled WGS sequence"/>
</dbReference>
<feature type="active site" description="Nucleophile" evidence="4">
    <location>
        <position position="406"/>
    </location>
</feature>
<accession>A0A1M7Y974</accession>
<dbReference type="PANTHER" id="PTHR40079:SF4">
    <property type="entry name" value="GH26 DOMAIN-CONTAINING PROTEIN-RELATED"/>
    <property type="match status" value="1"/>
</dbReference>
<dbReference type="InterPro" id="IPR000421">
    <property type="entry name" value="FA58C"/>
</dbReference>
<dbReference type="Gene3D" id="2.60.120.260">
    <property type="entry name" value="Galactose-binding domain-like"/>
    <property type="match status" value="1"/>
</dbReference>
<name>A0A1M7Y974_9FIRM</name>
<dbReference type="PROSITE" id="PS50022">
    <property type="entry name" value="FA58C_3"/>
    <property type="match status" value="1"/>
</dbReference>
<dbReference type="Pfam" id="PF02156">
    <property type="entry name" value="Glyco_hydro_26"/>
    <property type="match status" value="1"/>
</dbReference>
<keyword evidence="2 4" id="KW-0378">Hydrolase</keyword>
<dbReference type="InterPro" id="IPR017853">
    <property type="entry name" value="GH"/>
</dbReference>
<dbReference type="STRING" id="1121345.SAMN02745217_02139"/>
<feature type="domain" description="GH26" evidence="6">
    <location>
        <begin position="161"/>
        <end position="454"/>
    </location>
</feature>
<evidence type="ECO:0000256" key="4">
    <source>
        <dbReference type="PROSITE-ProRule" id="PRU01100"/>
    </source>
</evidence>
<sequence>MKRKVTYRIFSVLLSFVLLVSGLLIPKETRAAGENLAYQKTVIVSSTESSSYPGSYAVDANGNTRWSSAYADNQYIIVDLGKNYTVSSVRLAWESAYASQFQIQTSLDNSAWTTVYSNYNGTGGSNSISFSATTARYVKVYLIKRATSYGFSLYEFEIYSAAGTGVLDYLYSISGSKTVIGIHNREPNSDPDVQTEKAYSITGQYPGLWSGDFLFSSDDVANRWTMIYECKKQWDKGSMVQLMMHVVPPTQSEPGSWDGGVVSTLNDSQWSSLITDGGTLNKAWKTRLDQYAVYLQYLKDNGVTVLFRPFHEMNQSIFWWAGRTGSNGTAALYRLTRDYLQNVKGLTNLIWVWDMQDLDYNWSTYNPGSAYWDIFALDIYNSDGFTDYKYNQALNIAGSKPIAIGECAKLPTASKLLSQPRWVFCMSWAELTFSNNSNSEIQNLYWASNVIVQNELPDLK</sequence>
<evidence type="ECO:0000259" key="6">
    <source>
        <dbReference type="PROSITE" id="PS51764"/>
    </source>
</evidence>
<evidence type="ECO:0000313" key="8">
    <source>
        <dbReference type="Proteomes" id="UP000184612"/>
    </source>
</evidence>
<dbReference type="PANTHER" id="PTHR40079">
    <property type="entry name" value="MANNAN ENDO-1,4-BETA-MANNOSIDASE E-RELATED"/>
    <property type="match status" value="1"/>
</dbReference>
<dbReference type="InterPro" id="IPR022790">
    <property type="entry name" value="GH26_dom"/>
</dbReference>
<evidence type="ECO:0000256" key="1">
    <source>
        <dbReference type="ARBA" id="ARBA00007754"/>
    </source>
</evidence>
<dbReference type="RefSeq" id="WP_175562039.1">
    <property type="nucleotide sequence ID" value="NZ_FRFD01000006.1"/>
</dbReference>
<keyword evidence="3 4" id="KW-0326">Glycosidase</keyword>
<evidence type="ECO:0000313" key="7">
    <source>
        <dbReference type="EMBL" id="SHO49131.1"/>
    </source>
</evidence>
<dbReference type="SUPFAM" id="SSF49785">
    <property type="entry name" value="Galactose-binding domain-like"/>
    <property type="match status" value="1"/>
</dbReference>
<dbReference type="EMBL" id="FRFD01000006">
    <property type="protein sequence ID" value="SHO49131.1"/>
    <property type="molecule type" value="Genomic_DNA"/>
</dbReference>
<dbReference type="Gene3D" id="3.20.20.80">
    <property type="entry name" value="Glycosidases"/>
    <property type="match status" value="1"/>
</dbReference>
<dbReference type="GO" id="GO:0006080">
    <property type="term" value="P:substituted mannan metabolic process"/>
    <property type="evidence" value="ECO:0007669"/>
    <property type="project" value="InterPro"/>
</dbReference>
<gene>
    <name evidence="7" type="ORF">SAMN02745217_02139</name>
</gene>
<protein>
    <submittedName>
        <fullName evidence="7">F5/8 type C domain-containing protein</fullName>
    </submittedName>
</protein>
<organism evidence="7 8">
    <name type="scientific">Anaerocolumna xylanovorans DSM 12503</name>
    <dbReference type="NCBI Taxonomy" id="1121345"/>
    <lineage>
        <taxon>Bacteria</taxon>
        <taxon>Bacillati</taxon>
        <taxon>Bacillota</taxon>
        <taxon>Clostridia</taxon>
        <taxon>Lachnospirales</taxon>
        <taxon>Lachnospiraceae</taxon>
        <taxon>Anaerocolumna</taxon>
    </lineage>
</organism>
<dbReference type="InterPro" id="IPR000805">
    <property type="entry name" value="Glyco_hydro_26"/>
</dbReference>